<comment type="caution">
    <text evidence="1">The sequence shown here is derived from an EMBL/GenBank/DDBJ whole genome shotgun (WGS) entry which is preliminary data.</text>
</comment>
<name>A0ABU7W1J2_9FLAO</name>
<organism evidence="1 2">
    <name type="scientific">Winogradskyella poriferorum</name>
    <dbReference type="NCBI Taxonomy" id="307627"/>
    <lineage>
        <taxon>Bacteria</taxon>
        <taxon>Pseudomonadati</taxon>
        <taxon>Bacteroidota</taxon>
        <taxon>Flavobacteriia</taxon>
        <taxon>Flavobacteriales</taxon>
        <taxon>Flavobacteriaceae</taxon>
        <taxon>Winogradskyella</taxon>
    </lineage>
</organism>
<proteinExistence type="predicted"/>
<evidence type="ECO:0000313" key="1">
    <source>
        <dbReference type="EMBL" id="MEF3077395.1"/>
    </source>
</evidence>
<keyword evidence="2" id="KW-1185">Reference proteome</keyword>
<dbReference type="RefSeq" id="WP_331808238.1">
    <property type="nucleotide sequence ID" value="NZ_JAZHOU010000001.1"/>
</dbReference>
<evidence type="ECO:0008006" key="3">
    <source>
        <dbReference type="Google" id="ProtNLM"/>
    </source>
</evidence>
<sequence length="173" mass="20733">MKRNKIKNEDVSINFRIPRALKAKIINEASVRNITISKYLRETLEEIHGDLEERPKEFLSETKDYLFSKEFVRFVFWIYRKLKDNNREEDDDIDGYIDLIKGVGKYLPSDVVCELDKVLMDLLRIRTAIGIDGKYYRFVDSYADDKRLNYKKLEDFFLGFGLDQHFSDKKYKY</sequence>
<reference evidence="1 2" key="1">
    <citation type="submission" date="2024-02" db="EMBL/GenBank/DDBJ databases">
        <title>Winogradskyella poriferorum JCM 12885.</title>
        <authorList>
            <person name="Zhang D.-F."/>
            <person name="Fu Z.-Y."/>
        </authorList>
    </citation>
    <scope>NUCLEOTIDE SEQUENCE [LARGE SCALE GENOMIC DNA]</scope>
    <source>
        <strain evidence="1 2">JCM 12885</strain>
    </source>
</reference>
<accession>A0ABU7W1J2</accession>
<evidence type="ECO:0000313" key="2">
    <source>
        <dbReference type="Proteomes" id="UP001356704"/>
    </source>
</evidence>
<dbReference type="EMBL" id="JAZHOU010000001">
    <property type="protein sequence ID" value="MEF3077395.1"/>
    <property type="molecule type" value="Genomic_DNA"/>
</dbReference>
<protein>
    <recommendedName>
        <fullName evidence="3">CopG family transcriptional regulator</fullName>
    </recommendedName>
</protein>
<dbReference type="Proteomes" id="UP001356704">
    <property type="component" value="Unassembled WGS sequence"/>
</dbReference>
<gene>
    <name evidence="1" type="ORF">V1468_00130</name>
</gene>